<dbReference type="Pfam" id="PF13556">
    <property type="entry name" value="HTH_30"/>
    <property type="match status" value="1"/>
</dbReference>
<dbReference type="Gene3D" id="1.10.10.2840">
    <property type="entry name" value="PucR C-terminal helix-turn-helix domain"/>
    <property type="match status" value="1"/>
</dbReference>
<sequence>MRLSLWMIANRLYPLELECHICEEPAITLQSARFAYATDCVRIVQYNKSALCVAGSEYICIPDMEANTAFEMVQSVFDFYNSWYDSINQAIQNHDFERFIDLCHQVFSNPVVLLDGNCRVLAISTCYPADSLDYEWEYMHRYGHSSIEAIRYMREKITGLNINKNSIQAFRFQDIPPKLSGLTSGIYNNNEMYGRLNVMEKNRPLNPGDKQLIKIISQWLRPALGASNQSETTYKNNHIFFGLLKGEEINQQEMYVQLRYEGWEEADEYQIFYIQDMNEYTSGPKPVWKNTKIELSTLFPHSRILNTDSNYILICNNSRSQPASNALLSVLASRKELRTGFGYPFTGIRNIIHSYRQALAAVSYGLLYHPEKRIYNFYTYALYSLLESKELRQSVRDCQPDIMGLFERELEVKDGLYQSFSVYMKHDGSLTHAAAELYVHKNTLAYRIRKIAEGFFYPYDDIYTKNYMRLSVLVLDLARKRGILPCLPGECTEMQL</sequence>
<accession>A0A4P6M6X6</accession>
<protein>
    <recommendedName>
        <fullName evidence="1">PucR C-terminal helix-turn-helix domain-containing protein</fullName>
    </recommendedName>
</protein>
<dbReference type="RefSeq" id="WP_130182553.1">
    <property type="nucleotide sequence ID" value="NZ_CP035945.1"/>
</dbReference>
<dbReference type="Proteomes" id="UP000289794">
    <property type="component" value="Chromosome"/>
</dbReference>
<evidence type="ECO:0000259" key="1">
    <source>
        <dbReference type="Pfam" id="PF13556"/>
    </source>
</evidence>
<dbReference type="InterPro" id="IPR051448">
    <property type="entry name" value="CdaR-like_regulators"/>
</dbReference>
<organism evidence="2 3">
    <name type="scientific">Blautia producta</name>
    <dbReference type="NCBI Taxonomy" id="33035"/>
    <lineage>
        <taxon>Bacteria</taxon>
        <taxon>Bacillati</taxon>
        <taxon>Bacillota</taxon>
        <taxon>Clostridia</taxon>
        <taxon>Lachnospirales</taxon>
        <taxon>Lachnospiraceae</taxon>
        <taxon>Blautia</taxon>
    </lineage>
</organism>
<dbReference type="PANTHER" id="PTHR33744">
    <property type="entry name" value="CARBOHYDRATE DIACID REGULATOR"/>
    <property type="match status" value="1"/>
</dbReference>
<dbReference type="InterPro" id="IPR025736">
    <property type="entry name" value="PucR_C-HTH_dom"/>
</dbReference>
<dbReference type="KEGG" id="bpro:PMF13cell1_05107"/>
<evidence type="ECO:0000313" key="2">
    <source>
        <dbReference type="EMBL" id="QBE99530.1"/>
    </source>
</evidence>
<dbReference type="InterPro" id="IPR042070">
    <property type="entry name" value="PucR_C-HTH_sf"/>
</dbReference>
<dbReference type="AlphaFoldDB" id="A0A4P6M6X6"/>
<name>A0A4P6M6X6_9FIRM</name>
<proteinExistence type="predicted"/>
<dbReference type="EMBL" id="CP035945">
    <property type="protein sequence ID" value="QBE99530.1"/>
    <property type="molecule type" value="Genomic_DNA"/>
</dbReference>
<feature type="domain" description="PucR C-terminal helix-turn-helix" evidence="1">
    <location>
        <begin position="418"/>
        <end position="454"/>
    </location>
</feature>
<gene>
    <name evidence="2" type="ORF">PMF13cell1_05107</name>
</gene>
<evidence type="ECO:0000313" key="3">
    <source>
        <dbReference type="Proteomes" id="UP000289794"/>
    </source>
</evidence>
<reference evidence="2 3" key="1">
    <citation type="submission" date="2019-01" db="EMBL/GenBank/DDBJ databases">
        <title>PMF-metabolizing Aryl O-demethylase.</title>
        <authorList>
            <person name="Kim M."/>
        </authorList>
    </citation>
    <scope>NUCLEOTIDE SEQUENCE [LARGE SCALE GENOMIC DNA]</scope>
    <source>
        <strain evidence="2 3">PMF1</strain>
    </source>
</reference>